<dbReference type="InterPro" id="IPR036568">
    <property type="entry name" value="GGCT-like_sf"/>
</dbReference>
<dbReference type="Pfam" id="PF06094">
    <property type="entry name" value="GGACT"/>
    <property type="match status" value="1"/>
</dbReference>
<dbReference type="SUPFAM" id="SSF110857">
    <property type="entry name" value="Gamma-glutamyl cyclotransferase-like"/>
    <property type="match status" value="1"/>
</dbReference>
<dbReference type="InterPro" id="IPR009288">
    <property type="entry name" value="AIG2-like_dom"/>
</dbReference>
<dbReference type="RefSeq" id="XP_035829396.1">
    <property type="nucleotide sequence ID" value="XM_035973503.1"/>
</dbReference>
<keyword evidence="4" id="KW-1185">Reference proteome</keyword>
<name>A0ABM1W403_APLCA</name>
<accession>A0ABM1W403</accession>
<organism evidence="4 5">
    <name type="scientific">Aplysia californica</name>
    <name type="common">California sea hare</name>
    <dbReference type="NCBI Taxonomy" id="6500"/>
    <lineage>
        <taxon>Eukaryota</taxon>
        <taxon>Metazoa</taxon>
        <taxon>Spiralia</taxon>
        <taxon>Lophotrochozoa</taxon>
        <taxon>Mollusca</taxon>
        <taxon>Gastropoda</taxon>
        <taxon>Heterobranchia</taxon>
        <taxon>Euthyneura</taxon>
        <taxon>Tectipleura</taxon>
        <taxon>Aplysiida</taxon>
        <taxon>Aplysioidea</taxon>
        <taxon>Aplysiidae</taxon>
        <taxon>Aplysia</taxon>
    </lineage>
</organism>
<dbReference type="CDD" id="cd06661">
    <property type="entry name" value="GGCT_like"/>
    <property type="match status" value="1"/>
</dbReference>
<evidence type="ECO:0000256" key="1">
    <source>
        <dbReference type="ARBA" id="ARBA00008861"/>
    </source>
</evidence>
<dbReference type="InterPro" id="IPR039126">
    <property type="entry name" value="GGACT"/>
</dbReference>
<evidence type="ECO:0000259" key="3">
    <source>
        <dbReference type="Pfam" id="PF06094"/>
    </source>
</evidence>
<evidence type="ECO:0000313" key="4">
    <source>
        <dbReference type="Proteomes" id="UP000694888"/>
    </source>
</evidence>
<comment type="similarity">
    <text evidence="1 2">Belongs to the gamma-glutamylcyclotransferase family.</text>
</comment>
<sequence>MGAWLISQFFKVNIFWANIKTRVVTVRTGIMSHKHFLFSYGTLKEGQPNAAVMHDPGNGKATFIGTGHTTKKYPLIIGSQYGMPYLLLAEGEGKNVKGEVFEIDEQMLEFLDKFEVHPTLYRRQLAAVNVTHGASKEELSELYTLDCWVYFQHEYTPEMLSLPHVEDYNSCSEVKTCTAWTIYDSCEERFFYTFSGVCLN</sequence>
<dbReference type="InterPro" id="IPR013024">
    <property type="entry name" value="GGCT-like"/>
</dbReference>
<reference evidence="5" key="1">
    <citation type="submission" date="2025-08" db="UniProtKB">
        <authorList>
            <consortium name="RefSeq"/>
        </authorList>
    </citation>
    <scope>IDENTIFICATION</scope>
</reference>
<protein>
    <recommendedName>
        <fullName evidence="2">Gamma-glutamylcyclotransferase family protein</fullName>
    </recommendedName>
</protein>
<dbReference type="Gene3D" id="3.10.490.10">
    <property type="entry name" value="Gamma-glutamyl cyclotransferase-like"/>
    <property type="match status" value="1"/>
</dbReference>
<evidence type="ECO:0000256" key="2">
    <source>
        <dbReference type="RuleBase" id="RU367036"/>
    </source>
</evidence>
<dbReference type="PANTHER" id="PTHR12510">
    <property type="entry name" value="TROPONIN C-AKIN-1 PROTEIN"/>
    <property type="match status" value="1"/>
</dbReference>
<evidence type="ECO:0000313" key="5">
    <source>
        <dbReference type="RefSeq" id="XP_035829396.1"/>
    </source>
</evidence>
<feature type="domain" description="Gamma-glutamylcyclotransferase AIG2-like" evidence="3">
    <location>
        <begin position="37"/>
        <end position="168"/>
    </location>
</feature>
<proteinExistence type="inferred from homology"/>
<dbReference type="PANTHER" id="PTHR12510:SF4">
    <property type="entry name" value="GAMMA-GLUTAMYLAMINECYCLOTRANSFERASE"/>
    <property type="match status" value="1"/>
</dbReference>
<dbReference type="GeneID" id="101850929"/>
<dbReference type="Proteomes" id="UP000694888">
    <property type="component" value="Unplaced"/>
</dbReference>
<gene>
    <name evidence="5" type="primary">LOC101850929</name>
</gene>